<dbReference type="EnsemblProtists" id="EKX45836">
    <property type="protein sequence ID" value="EKX45836"/>
    <property type="gene ID" value="GUITHDRAFT_71074"/>
</dbReference>
<keyword evidence="5" id="KW-1185">Reference proteome</keyword>
<dbReference type="RefSeq" id="XP_005832816.1">
    <property type="nucleotide sequence ID" value="XM_005832759.1"/>
</dbReference>
<dbReference type="Pfam" id="PF04046">
    <property type="entry name" value="PSP"/>
    <property type="match status" value="1"/>
</dbReference>
<accession>L1JBF4</accession>
<evidence type="ECO:0000259" key="2">
    <source>
        <dbReference type="SMART" id="SM00581"/>
    </source>
</evidence>
<dbReference type="AlphaFoldDB" id="L1JBF4"/>
<feature type="domain" description="PSP proline-rich" evidence="2">
    <location>
        <begin position="190"/>
        <end position="246"/>
    </location>
</feature>
<organism evidence="3">
    <name type="scientific">Guillardia theta (strain CCMP2712)</name>
    <name type="common">Cryptophyte</name>
    <dbReference type="NCBI Taxonomy" id="905079"/>
    <lineage>
        <taxon>Eukaryota</taxon>
        <taxon>Cryptophyceae</taxon>
        <taxon>Pyrenomonadales</taxon>
        <taxon>Geminigeraceae</taxon>
        <taxon>Guillardia</taxon>
    </lineage>
</organism>
<dbReference type="InterPro" id="IPR006568">
    <property type="entry name" value="PSP_pro-rich"/>
</dbReference>
<dbReference type="HOGENOM" id="CLU_014435_3_0_1"/>
<dbReference type="EMBL" id="JH992997">
    <property type="protein sequence ID" value="EKX45836.1"/>
    <property type="molecule type" value="Genomic_DNA"/>
</dbReference>
<sequence length="275" mass="31347">MGAGLDGEEAVQPKVTEVKKEKNFDSDDEDNQTSKQKLSKKKYKQLHRLSIAELKQLVKRPDVVEVWDVTSSDPRLLVYLKSYRNTVAVPRHWCNKRKYLQGKRGIEKPPFQLPHFIEATGIAKLRAAYEEKENEKNAKQKARAMSRPKVSKMDIDYQVLHDAFFRYQTKPRLTGHGDVYYEGKEFEVKYKEKRAGVLSEELKHALGMPSEGVPVPPPWLINMQRYGPPPSYPNLKIPGLNAPIPSGAQFGYHPGGWGKPPVDEFGRPIYGDVFG</sequence>
<dbReference type="OMA" id="PSHWCQK"/>
<evidence type="ECO:0000313" key="5">
    <source>
        <dbReference type="Proteomes" id="UP000011087"/>
    </source>
</evidence>
<dbReference type="PaxDb" id="55529-EKX45836"/>
<feature type="region of interest" description="Disordered" evidence="1">
    <location>
        <begin position="1"/>
        <end position="40"/>
    </location>
</feature>
<evidence type="ECO:0000256" key="1">
    <source>
        <dbReference type="SAM" id="MobiDB-lite"/>
    </source>
</evidence>
<evidence type="ECO:0000313" key="4">
    <source>
        <dbReference type="EnsemblProtists" id="EKX45836"/>
    </source>
</evidence>
<dbReference type="PANTHER" id="PTHR12785">
    <property type="entry name" value="SPLICING FACTOR 3B"/>
    <property type="match status" value="1"/>
</dbReference>
<dbReference type="GO" id="GO:0005634">
    <property type="term" value="C:nucleus"/>
    <property type="evidence" value="ECO:0007669"/>
    <property type="project" value="InterPro"/>
</dbReference>
<dbReference type="Proteomes" id="UP000011087">
    <property type="component" value="Unassembled WGS sequence"/>
</dbReference>
<protein>
    <recommendedName>
        <fullName evidence="2">PSP proline-rich domain-containing protein</fullName>
    </recommendedName>
</protein>
<dbReference type="PANTHER" id="PTHR12785:SF6">
    <property type="entry name" value="SPLICING FACTOR 3B SUBUNIT 2"/>
    <property type="match status" value="1"/>
</dbReference>
<dbReference type="InterPro" id="IPR007180">
    <property type="entry name" value="DUF382"/>
</dbReference>
<feature type="compositionally biased region" description="Basic and acidic residues" evidence="1">
    <location>
        <begin position="16"/>
        <end position="25"/>
    </location>
</feature>
<reference evidence="5" key="2">
    <citation type="submission" date="2012-11" db="EMBL/GenBank/DDBJ databases">
        <authorList>
            <person name="Kuo A."/>
            <person name="Curtis B.A."/>
            <person name="Tanifuji G."/>
            <person name="Burki F."/>
            <person name="Gruber A."/>
            <person name="Irimia M."/>
            <person name="Maruyama S."/>
            <person name="Arias M.C."/>
            <person name="Ball S.G."/>
            <person name="Gile G.H."/>
            <person name="Hirakawa Y."/>
            <person name="Hopkins J.F."/>
            <person name="Rensing S.A."/>
            <person name="Schmutz J."/>
            <person name="Symeonidi A."/>
            <person name="Elias M."/>
            <person name="Eveleigh R.J."/>
            <person name="Herman E.K."/>
            <person name="Klute M.J."/>
            <person name="Nakayama T."/>
            <person name="Obornik M."/>
            <person name="Reyes-Prieto A."/>
            <person name="Armbrust E.V."/>
            <person name="Aves S.J."/>
            <person name="Beiko R.G."/>
            <person name="Coutinho P."/>
            <person name="Dacks J.B."/>
            <person name="Durnford D.G."/>
            <person name="Fast N.M."/>
            <person name="Green B.R."/>
            <person name="Grisdale C."/>
            <person name="Hempe F."/>
            <person name="Henrissat B."/>
            <person name="Hoppner M.P."/>
            <person name="Ishida K.-I."/>
            <person name="Kim E."/>
            <person name="Koreny L."/>
            <person name="Kroth P.G."/>
            <person name="Liu Y."/>
            <person name="Malik S.-B."/>
            <person name="Maier U.G."/>
            <person name="McRose D."/>
            <person name="Mock T."/>
            <person name="Neilson J.A."/>
            <person name="Onodera N.T."/>
            <person name="Poole A.M."/>
            <person name="Pritham E.J."/>
            <person name="Richards T.A."/>
            <person name="Rocap G."/>
            <person name="Roy S.W."/>
            <person name="Sarai C."/>
            <person name="Schaack S."/>
            <person name="Shirato S."/>
            <person name="Slamovits C.H."/>
            <person name="Spencer D.F."/>
            <person name="Suzuki S."/>
            <person name="Worden A.Z."/>
            <person name="Zauner S."/>
            <person name="Barry K."/>
            <person name="Bell C."/>
            <person name="Bharti A.K."/>
            <person name="Crow J.A."/>
            <person name="Grimwood J."/>
            <person name="Kramer R."/>
            <person name="Lindquist E."/>
            <person name="Lucas S."/>
            <person name="Salamov A."/>
            <person name="McFadden G.I."/>
            <person name="Lane C.E."/>
            <person name="Keeling P.J."/>
            <person name="Gray M.W."/>
            <person name="Grigoriev I.V."/>
            <person name="Archibald J.M."/>
        </authorList>
    </citation>
    <scope>NUCLEOTIDE SEQUENCE</scope>
    <source>
        <strain evidence="5">CCMP2712</strain>
    </source>
</reference>
<gene>
    <name evidence="3" type="ORF">GUITHDRAFT_71074</name>
</gene>
<proteinExistence type="predicted"/>
<dbReference type="OrthoDB" id="10260794at2759"/>
<reference evidence="3 5" key="1">
    <citation type="journal article" date="2012" name="Nature">
        <title>Algal genomes reveal evolutionary mosaicism and the fate of nucleomorphs.</title>
        <authorList>
            <consortium name="DOE Joint Genome Institute"/>
            <person name="Curtis B.A."/>
            <person name="Tanifuji G."/>
            <person name="Burki F."/>
            <person name="Gruber A."/>
            <person name="Irimia M."/>
            <person name="Maruyama S."/>
            <person name="Arias M.C."/>
            <person name="Ball S.G."/>
            <person name="Gile G.H."/>
            <person name="Hirakawa Y."/>
            <person name="Hopkins J.F."/>
            <person name="Kuo A."/>
            <person name="Rensing S.A."/>
            <person name="Schmutz J."/>
            <person name="Symeonidi A."/>
            <person name="Elias M."/>
            <person name="Eveleigh R.J."/>
            <person name="Herman E.K."/>
            <person name="Klute M.J."/>
            <person name="Nakayama T."/>
            <person name="Obornik M."/>
            <person name="Reyes-Prieto A."/>
            <person name="Armbrust E.V."/>
            <person name="Aves S.J."/>
            <person name="Beiko R.G."/>
            <person name="Coutinho P."/>
            <person name="Dacks J.B."/>
            <person name="Durnford D.G."/>
            <person name="Fast N.M."/>
            <person name="Green B.R."/>
            <person name="Grisdale C.J."/>
            <person name="Hempel F."/>
            <person name="Henrissat B."/>
            <person name="Hoppner M.P."/>
            <person name="Ishida K."/>
            <person name="Kim E."/>
            <person name="Koreny L."/>
            <person name="Kroth P.G."/>
            <person name="Liu Y."/>
            <person name="Malik S.B."/>
            <person name="Maier U.G."/>
            <person name="McRose D."/>
            <person name="Mock T."/>
            <person name="Neilson J.A."/>
            <person name="Onodera N.T."/>
            <person name="Poole A.M."/>
            <person name="Pritham E.J."/>
            <person name="Richards T.A."/>
            <person name="Rocap G."/>
            <person name="Roy S.W."/>
            <person name="Sarai C."/>
            <person name="Schaack S."/>
            <person name="Shirato S."/>
            <person name="Slamovits C.H."/>
            <person name="Spencer D.F."/>
            <person name="Suzuki S."/>
            <person name="Worden A.Z."/>
            <person name="Zauner S."/>
            <person name="Barry K."/>
            <person name="Bell C."/>
            <person name="Bharti A.K."/>
            <person name="Crow J.A."/>
            <person name="Grimwood J."/>
            <person name="Kramer R."/>
            <person name="Lindquist E."/>
            <person name="Lucas S."/>
            <person name="Salamov A."/>
            <person name="McFadden G.I."/>
            <person name="Lane C.E."/>
            <person name="Keeling P.J."/>
            <person name="Gray M.W."/>
            <person name="Grigoriev I.V."/>
            <person name="Archibald J.M."/>
        </authorList>
    </citation>
    <scope>NUCLEOTIDE SEQUENCE</scope>
    <source>
        <strain evidence="3 5">CCMP2712</strain>
    </source>
</reference>
<evidence type="ECO:0000313" key="3">
    <source>
        <dbReference type="EMBL" id="EKX45836.1"/>
    </source>
</evidence>
<dbReference type="InterPro" id="IPR052584">
    <property type="entry name" value="U2_snRNP_Complex_Component"/>
</dbReference>
<dbReference type="GeneID" id="17302587"/>
<name>L1JBF4_GUITC</name>
<dbReference type="eggNOG" id="KOG2330">
    <property type="taxonomic scope" value="Eukaryota"/>
</dbReference>
<dbReference type="Pfam" id="PF04037">
    <property type="entry name" value="DUF382"/>
    <property type="match status" value="1"/>
</dbReference>
<dbReference type="STRING" id="905079.L1JBF4"/>
<feature type="non-terminal residue" evidence="3">
    <location>
        <position position="275"/>
    </location>
</feature>
<dbReference type="SMART" id="SM00581">
    <property type="entry name" value="PSP"/>
    <property type="match status" value="1"/>
</dbReference>
<dbReference type="KEGG" id="gtt:GUITHDRAFT_71074"/>
<reference evidence="4" key="3">
    <citation type="submission" date="2016-03" db="UniProtKB">
        <authorList>
            <consortium name="EnsemblProtists"/>
        </authorList>
    </citation>
    <scope>IDENTIFICATION</scope>
</reference>